<accession>A0ABU2I6H8</accession>
<reference evidence="2 3" key="1">
    <citation type="submission" date="2023-01" db="EMBL/GenBank/DDBJ databases">
        <title>Xanthomonas hawaiianensis sp. nov. isolated from Araceae family in Hawaii.</title>
        <authorList>
            <person name="Chunag S.-C."/>
            <person name="Dobhal S."/>
            <person name="Alvarez A."/>
            <person name="Arif M."/>
        </authorList>
    </citation>
    <scope>NUCLEOTIDE SEQUENCE [LARGE SCALE GENOMIC DNA]</scope>
    <source>
        <strain evidence="2 3">A2111</strain>
    </source>
</reference>
<dbReference type="PANTHER" id="PTHR38590:SF1">
    <property type="entry name" value="BLL0828 PROTEIN"/>
    <property type="match status" value="1"/>
</dbReference>
<dbReference type="CDD" id="cd01038">
    <property type="entry name" value="Endonuclease_DUF559"/>
    <property type="match status" value="1"/>
</dbReference>
<organism evidence="2 3">
    <name type="scientific">Xanthomonas hawaiiensis</name>
    <dbReference type="NCBI Taxonomy" id="3003247"/>
    <lineage>
        <taxon>Bacteria</taxon>
        <taxon>Pseudomonadati</taxon>
        <taxon>Pseudomonadota</taxon>
        <taxon>Gammaproteobacteria</taxon>
        <taxon>Lysobacterales</taxon>
        <taxon>Lysobacteraceae</taxon>
        <taxon>Xanthomonas</taxon>
    </lineage>
</organism>
<name>A0ABU2I6H8_9XANT</name>
<feature type="domain" description="DUF559" evidence="1">
    <location>
        <begin position="12"/>
        <end position="113"/>
    </location>
</feature>
<sequence length="137" mass="15656">MELKPPLPTATLRNARGLRRDMTDAERKLWRHLRNGSLLGLKFRRQHPMPPYVVDFYCEALKLVIELDGSQHSEAADAERTRYLQSRGMHVLRFWNNDVMLQADAVLETILYFVGARTLTPTPLPVGEGLQAEEPSS</sequence>
<dbReference type="GO" id="GO:0004519">
    <property type="term" value="F:endonuclease activity"/>
    <property type="evidence" value="ECO:0007669"/>
    <property type="project" value="UniProtKB-KW"/>
</dbReference>
<proteinExistence type="predicted"/>
<dbReference type="RefSeq" id="WP_209231085.1">
    <property type="nucleotide sequence ID" value="NZ_JAGHXG010000011.1"/>
</dbReference>
<dbReference type="InterPro" id="IPR047216">
    <property type="entry name" value="Endonuclease_DUF559_bact"/>
</dbReference>
<protein>
    <submittedName>
        <fullName evidence="2">Endonuclease domain-containing protein</fullName>
    </submittedName>
</protein>
<dbReference type="InterPro" id="IPR007569">
    <property type="entry name" value="DUF559"/>
</dbReference>
<keyword evidence="2" id="KW-0540">Nuclease</keyword>
<comment type="caution">
    <text evidence="2">The sequence shown here is derived from an EMBL/GenBank/DDBJ whole genome shotgun (WGS) entry which is preliminary data.</text>
</comment>
<dbReference type="Pfam" id="PF04480">
    <property type="entry name" value="DUF559"/>
    <property type="match status" value="1"/>
</dbReference>
<dbReference type="InterPro" id="IPR011335">
    <property type="entry name" value="Restrct_endonuc-II-like"/>
</dbReference>
<dbReference type="Gene3D" id="3.40.960.10">
    <property type="entry name" value="VSR Endonuclease"/>
    <property type="match status" value="1"/>
</dbReference>
<evidence type="ECO:0000259" key="1">
    <source>
        <dbReference type="Pfam" id="PF04480"/>
    </source>
</evidence>
<dbReference type="EMBL" id="JAQMHB010000001">
    <property type="protein sequence ID" value="MDS9993756.1"/>
    <property type="molecule type" value="Genomic_DNA"/>
</dbReference>
<dbReference type="SUPFAM" id="SSF52980">
    <property type="entry name" value="Restriction endonuclease-like"/>
    <property type="match status" value="1"/>
</dbReference>
<gene>
    <name evidence="2" type="ORF">PNQ69_13330</name>
</gene>
<keyword evidence="2" id="KW-0378">Hydrolase</keyword>
<keyword evidence="2" id="KW-0255">Endonuclease</keyword>
<evidence type="ECO:0000313" key="3">
    <source>
        <dbReference type="Proteomes" id="UP001260534"/>
    </source>
</evidence>
<dbReference type="PANTHER" id="PTHR38590">
    <property type="entry name" value="BLL0828 PROTEIN"/>
    <property type="match status" value="1"/>
</dbReference>
<evidence type="ECO:0000313" key="2">
    <source>
        <dbReference type="EMBL" id="MDS9993756.1"/>
    </source>
</evidence>
<dbReference type="Proteomes" id="UP001260534">
    <property type="component" value="Unassembled WGS sequence"/>
</dbReference>
<keyword evidence="3" id="KW-1185">Reference proteome</keyword>